<dbReference type="PANTHER" id="PTHR10579:SF43">
    <property type="entry name" value="ZINC FINGER (C3HC4-TYPE RING FINGER) FAMILY PROTEIN"/>
    <property type="match status" value="1"/>
</dbReference>
<feature type="domain" description="VWFA" evidence="2">
    <location>
        <begin position="68"/>
        <end position="236"/>
    </location>
</feature>
<protein>
    <recommendedName>
        <fullName evidence="2">VWFA domain-containing protein</fullName>
    </recommendedName>
</protein>
<dbReference type="SUPFAM" id="SSF53300">
    <property type="entry name" value="vWA-like"/>
    <property type="match status" value="1"/>
</dbReference>
<reference evidence="3 4" key="1">
    <citation type="journal article" date="2016" name="Nat. Commun.">
        <title>Thousands of microbial genomes shed light on interconnected biogeochemical processes in an aquifer system.</title>
        <authorList>
            <person name="Anantharaman K."/>
            <person name="Brown C.T."/>
            <person name="Hug L.A."/>
            <person name="Sharon I."/>
            <person name="Castelle C.J."/>
            <person name="Probst A.J."/>
            <person name="Thomas B.C."/>
            <person name="Singh A."/>
            <person name="Wilkins M.J."/>
            <person name="Karaoz U."/>
            <person name="Brodie E.L."/>
            <person name="Williams K.H."/>
            <person name="Hubbard S.S."/>
            <person name="Banfield J.F."/>
        </authorList>
    </citation>
    <scope>NUCLEOTIDE SEQUENCE [LARGE SCALE GENOMIC DNA]</scope>
    <source>
        <strain evidence="4">RIFCSPLOWO2_12_FULL_64_10</strain>
    </source>
</reference>
<dbReference type="PROSITE" id="PS50234">
    <property type="entry name" value="VWFA"/>
    <property type="match status" value="1"/>
</dbReference>
<evidence type="ECO:0000313" key="4">
    <source>
        <dbReference type="Proteomes" id="UP000178606"/>
    </source>
</evidence>
<dbReference type="Proteomes" id="UP000178606">
    <property type="component" value="Unassembled WGS sequence"/>
</dbReference>
<feature type="transmembrane region" description="Helical" evidence="1">
    <location>
        <begin position="645"/>
        <end position="664"/>
    </location>
</feature>
<dbReference type="InterPro" id="IPR002035">
    <property type="entry name" value="VWF_A"/>
</dbReference>
<accession>A0A1F6CSC6</accession>
<gene>
    <name evidence="3" type="ORF">A3F84_22445</name>
</gene>
<proteinExistence type="predicted"/>
<sequence>MAKENATLVINHIDSSHFPTTMAYASVVSDKGYPVAGLTAANFQVVEAGVPAPSVAVGSAVDVDQALATVIVVDVSGSMAGPALEAEKAAATAFVNGLRPQDQASVIAFSTEVRTLVPFTSDKSALSRAINSLEAGGNTALYDALFHSVDLTSSADPTRRVVIFMTDGRNTRSLASPDDGLNLATQLGVPVYVIGLGGDIDRDLLSNVAQKTGGFSMFSPTSQSLRSSYQAISDQLRNQYVITYDSPLPRGARTYSLAITANVGGEKLRAERQFDAAPPAPQIEGLSLHDGQRLEGITPVAVEVQSVLPIALARLVVNGRIYAERPSPPFEFSLDAGRLSPGRQEVEVVATDVAGSAASQRIQVLVPPALPRVDFGSAGDIQGNTRAVQTGDVVPTIPSPSAALSAPRVNENGNPFLGPIAAIGDAWFSLATTAGAVLGVANPLKAQDPVDGIGVALDRNVRNVKEELARSEGPNATQLALREGAGGAMSALRANGRTIVLFGFLLSATMLGLLGAKRAVEIRRQIRFTDCSECGSRYGAREAECPKCRNAVELTRAENRSLGEFLVQNNLLTSDELEGLLQRSEAKGVGLELAALEDGLVSSRELSQARFYLSHSAEMRDRLQGASRVKTQSGARIASRFLRRLPTAGLPVLLLASSVTAWTLTYPLI</sequence>
<dbReference type="InterPro" id="IPR036465">
    <property type="entry name" value="vWFA_dom_sf"/>
</dbReference>
<dbReference type="InterPro" id="IPR051266">
    <property type="entry name" value="CLCR"/>
</dbReference>
<dbReference type="EMBL" id="MFKF01000161">
    <property type="protein sequence ID" value="OGG52017.1"/>
    <property type="molecule type" value="Genomic_DNA"/>
</dbReference>
<organism evidence="3 4">
    <name type="scientific">Handelsmanbacteria sp. (strain RIFCSPLOWO2_12_FULL_64_10)</name>
    <dbReference type="NCBI Taxonomy" id="1817868"/>
    <lineage>
        <taxon>Bacteria</taxon>
        <taxon>Candidatus Handelsmaniibacteriota</taxon>
    </lineage>
</organism>
<keyword evidence="1" id="KW-0812">Transmembrane</keyword>
<dbReference type="NCBIfam" id="TIGR03436">
    <property type="entry name" value="acidobact_VWFA"/>
    <property type="match status" value="1"/>
</dbReference>
<dbReference type="Pfam" id="PF00092">
    <property type="entry name" value="VWA"/>
    <property type="match status" value="1"/>
</dbReference>
<dbReference type="SMART" id="SM00327">
    <property type="entry name" value="VWA"/>
    <property type="match status" value="1"/>
</dbReference>
<feature type="transmembrane region" description="Helical" evidence="1">
    <location>
        <begin position="499"/>
        <end position="516"/>
    </location>
</feature>
<comment type="caution">
    <text evidence="3">The sequence shown here is derived from an EMBL/GenBank/DDBJ whole genome shotgun (WGS) entry which is preliminary data.</text>
</comment>
<keyword evidence="1" id="KW-1133">Transmembrane helix</keyword>
<dbReference type="Gene3D" id="3.40.50.410">
    <property type="entry name" value="von Willebrand factor, type A domain"/>
    <property type="match status" value="1"/>
</dbReference>
<dbReference type="CDD" id="cd00198">
    <property type="entry name" value="vWFA"/>
    <property type="match status" value="1"/>
</dbReference>
<evidence type="ECO:0000259" key="2">
    <source>
        <dbReference type="PROSITE" id="PS50234"/>
    </source>
</evidence>
<name>A0A1F6CSC6_HANXR</name>
<dbReference type="SUPFAM" id="SSF160246">
    <property type="entry name" value="EspE N-terminal domain-like"/>
    <property type="match status" value="1"/>
</dbReference>
<dbReference type="InterPro" id="IPR017802">
    <property type="entry name" value="VWFA-rel_acidobac-type"/>
</dbReference>
<evidence type="ECO:0000313" key="3">
    <source>
        <dbReference type="EMBL" id="OGG52017.1"/>
    </source>
</evidence>
<dbReference type="PANTHER" id="PTHR10579">
    <property type="entry name" value="CALCIUM-ACTIVATED CHLORIDE CHANNEL REGULATOR"/>
    <property type="match status" value="1"/>
</dbReference>
<keyword evidence="1" id="KW-0472">Membrane</keyword>
<dbReference type="AlphaFoldDB" id="A0A1F6CSC6"/>
<dbReference type="InterPro" id="IPR037257">
    <property type="entry name" value="T2SS_E_N_sf"/>
</dbReference>
<evidence type="ECO:0000256" key="1">
    <source>
        <dbReference type="SAM" id="Phobius"/>
    </source>
</evidence>